<feature type="signal peptide" evidence="1">
    <location>
        <begin position="1"/>
        <end position="16"/>
    </location>
</feature>
<name>A0A7T8HGV1_CALRO</name>
<evidence type="ECO:0000313" key="2">
    <source>
        <dbReference type="EMBL" id="QQP49833.1"/>
    </source>
</evidence>
<dbReference type="EMBL" id="CP045896">
    <property type="protein sequence ID" value="QQP49833.1"/>
    <property type="molecule type" value="Genomic_DNA"/>
</dbReference>
<feature type="chain" id="PRO_5030912882" evidence="1">
    <location>
        <begin position="17"/>
        <end position="94"/>
    </location>
</feature>
<sequence>MAFFILFPALIDDILSTAIGLGNTVASGDIADVLERNVGLFIDCKIPKGKKFFEGECIPDWENIDKVFMDMSESAYPHAWRGAIICFVLGLAFM</sequence>
<evidence type="ECO:0000256" key="1">
    <source>
        <dbReference type="SAM" id="SignalP"/>
    </source>
</evidence>
<evidence type="ECO:0000313" key="3">
    <source>
        <dbReference type="Proteomes" id="UP000595437"/>
    </source>
</evidence>
<reference evidence="3" key="1">
    <citation type="submission" date="2021-01" db="EMBL/GenBank/DDBJ databases">
        <title>Caligus Genome Assembly.</title>
        <authorList>
            <person name="Gallardo-Escarate C."/>
        </authorList>
    </citation>
    <scope>NUCLEOTIDE SEQUENCE [LARGE SCALE GENOMIC DNA]</scope>
</reference>
<dbReference type="OrthoDB" id="6363660at2759"/>
<keyword evidence="3" id="KW-1185">Reference proteome</keyword>
<gene>
    <name evidence="2" type="ORF">FKW44_010632</name>
</gene>
<dbReference type="AlphaFoldDB" id="A0A7T8HGV1"/>
<accession>A0A7T8HGV1</accession>
<feature type="non-terminal residue" evidence="2">
    <location>
        <position position="94"/>
    </location>
</feature>
<protein>
    <submittedName>
        <fullName evidence="2">Lipoma HMGIC fusion partner-like 2 protein</fullName>
    </submittedName>
</protein>
<keyword evidence="1" id="KW-0732">Signal</keyword>
<proteinExistence type="predicted"/>
<dbReference type="Proteomes" id="UP000595437">
    <property type="component" value="Chromosome 7"/>
</dbReference>
<organism evidence="2 3">
    <name type="scientific">Caligus rogercresseyi</name>
    <name type="common">Sea louse</name>
    <dbReference type="NCBI Taxonomy" id="217165"/>
    <lineage>
        <taxon>Eukaryota</taxon>
        <taxon>Metazoa</taxon>
        <taxon>Ecdysozoa</taxon>
        <taxon>Arthropoda</taxon>
        <taxon>Crustacea</taxon>
        <taxon>Multicrustacea</taxon>
        <taxon>Hexanauplia</taxon>
        <taxon>Copepoda</taxon>
        <taxon>Siphonostomatoida</taxon>
        <taxon>Caligidae</taxon>
        <taxon>Caligus</taxon>
    </lineage>
</organism>